<organism evidence="1 2">
    <name type="scientific">Prevotella intermedia</name>
    <dbReference type="NCBI Taxonomy" id="28131"/>
    <lineage>
        <taxon>Bacteria</taxon>
        <taxon>Pseudomonadati</taxon>
        <taxon>Bacteroidota</taxon>
        <taxon>Bacteroidia</taxon>
        <taxon>Bacteroidales</taxon>
        <taxon>Prevotellaceae</taxon>
        <taxon>Prevotella</taxon>
    </lineage>
</organism>
<dbReference type="Proteomes" id="UP000217431">
    <property type="component" value="Chromosome I"/>
</dbReference>
<name>A0A0S3UJN4_PREIN</name>
<gene>
    <name evidence="1" type="ORF">PIOMA14_I_1219</name>
</gene>
<sequence length="57" mass="6694">MNLTLSIWLSDGFALIVPSSYYSTKWSCYRKRKHNPFLFSSAEYPRLAKDEKVNGLY</sequence>
<evidence type="ECO:0000313" key="2">
    <source>
        <dbReference type="Proteomes" id="UP000217431"/>
    </source>
</evidence>
<dbReference type="AlphaFoldDB" id="A0A0S3UJN4"/>
<dbReference type="EMBL" id="AP014597">
    <property type="protein sequence ID" value="BAU17727.1"/>
    <property type="molecule type" value="Genomic_DNA"/>
</dbReference>
<proteinExistence type="predicted"/>
<reference evidence="1 2" key="1">
    <citation type="journal article" date="2016" name="DNA Res.">
        <title>The complete genome sequencing of Prevotella intermedia strain OMA14 and a subsequent fine-scale, intra-species genomic comparison reveal an unusual amplification of conjugative and mobile transposons and identify a novel Prevotella-lineage-specific repeat.</title>
        <authorList>
            <person name="Naito M."/>
            <person name="Ogura Y."/>
            <person name="Itoh T."/>
            <person name="Shoji M."/>
            <person name="Okamoto M."/>
            <person name="Hayashi T."/>
            <person name="Nakayama K."/>
        </authorList>
    </citation>
    <scope>NUCLEOTIDE SEQUENCE [LARGE SCALE GENOMIC DNA]</scope>
    <source>
        <strain evidence="1 2">OMA14</strain>
    </source>
</reference>
<evidence type="ECO:0000313" key="1">
    <source>
        <dbReference type="EMBL" id="BAU17727.1"/>
    </source>
</evidence>
<protein>
    <submittedName>
        <fullName evidence="1">Uncharacterized protein</fullName>
    </submittedName>
</protein>
<accession>A0A0S3UJN4</accession>